<evidence type="ECO:0000259" key="3">
    <source>
        <dbReference type="PROSITE" id="PS51177"/>
    </source>
</evidence>
<dbReference type="SUPFAM" id="SSF63380">
    <property type="entry name" value="Riboflavin synthase domain-like"/>
    <property type="match status" value="1"/>
</dbReference>
<keyword evidence="5" id="KW-1185">Reference proteome</keyword>
<accession>A0A5S4F4V9</accession>
<evidence type="ECO:0000313" key="5">
    <source>
        <dbReference type="Proteomes" id="UP000309128"/>
    </source>
</evidence>
<dbReference type="AlphaFoldDB" id="A0A5S4F4V9"/>
<comment type="caution">
    <text evidence="4">The sequence shown here is derived from an EMBL/GenBank/DDBJ whole genome shotgun (WGS) entry which is preliminary data.</text>
</comment>
<protein>
    <recommendedName>
        <fullName evidence="3">Lumazine-binding domain-containing protein</fullName>
    </recommendedName>
</protein>
<feature type="domain" description="Lumazine-binding" evidence="3">
    <location>
        <begin position="1"/>
        <end position="92"/>
    </location>
</feature>
<proteinExistence type="predicted"/>
<feature type="repeat" description="Lumazine-binding" evidence="1">
    <location>
        <begin position="1"/>
        <end position="92"/>
    </location>
</feature>
<feature type="region of interest" description="Disordered" evidence="2">
    <location>
        <begin position="196"/>
        <end position="293"/>
    </location>
</feature>
<dbReference type="PROSITE" id="PS51177">
    <property type="entry name" value="LUMAZINE_BIND"/>
    <property type="match status" value="1"/>
</dbReference>
<dbReference type="InterPro" id="IPR017938">
    <property type="entry name" value="Riboflavin_synthase-like_b-brl"/>
</dbReference>
<evidence type="ECO:0000256" key="1">
    <source>
        <dbReference type="PROSITE-ProRule" id="PRU00524"/>
    </source>
</evidence>
<dbReference type="Gene3D" id="2.40.30.20">
    <property type="match status" value="1"/>
</dbReference>
<organism evidence="4 5">
    <name type="scientific">Nonomuraea turkmeniaca</name>
    <dbReference type="NCBI Taxonomy" id="103838"/>
    <lineage>
        <taxon>Bacteria</taxon>
        <taxon>Bacillati</taxon>
        <taxon>Actinomycetota</taxon>
        <taxon>Actinomycetes</taxon>
        <taxon>Streptosporangiales</taxon>
        <taxon>Streptosporangiaceae</taxon>
        <taxon>Nonomuraea</taxon>
    </lineage>
</organism>
<sequence>MFTGHIQEVGTVVAVDQARIAVRAPKAAASALGWICLNGVGLMIVQTEHETDVLEARLTAETRRRSTLDQIQPGTRVNVEAPSALGDPLGGRYLLDRTPHPHGRRSHDRMAENRRGHGLAGRRLCLRGPRTQNWIIEGGEKHPRQLTTLIGGLLDACLEPTGIDEPVSGPAALQGHPHLGEHLRRRRCWCWEPGAGTSIPPTERNDDVRERQPVPDDRLRLLPPPAPRPPYRRPDRPGPGIRPDGDQRWRRNRLLRAPQPAGHRRGAVHGDDAPASPGLRAGHPGIRRVSPVP</sequence>
<dbReference type="Pfam" id="PF00677">
    <property type="entry name" value="Lum_binding"/>
    <property type="match status" value="1"/>
</dbReference>
<dbReference type="InterPro" id="IPR026017">
    <property type="entry name" value="Lumazine-bd_dom"/>
</dbReference>
<reference evidence="4 5" key="1">
    <citation type="submission" date="2019-05" db="EMBL/GenBank/DDBJ databases">
        <title>Draft genome sequence of Nonomuraea turkmeniaca DSM 43926.</title>
        <authorList>
            <person name="Saricaoglu S."/>
            <person name="Isik K."/>
        </authorList>
    </citation>
    <scope>NUCLEOTIDE SEQUENCE [LARGE SCALE GENOMIC DNA]</scope>
    <source>
        <strain evidence="4 5">DSM 43926</strain>
    </source>
</reference>
<dbReference type="InterPro" id="IPR023366">
    <property type="entry name" value="ATP_synth_asu-like_sf"/>
</dbReference>
<evidence type="ECO:0000313" key="4">
    <source>
        <dbReference type="EMBL" id="TMR10952.1"/>
    </source>
</evidence>
<dbReference type="Proteomes" id="UP000309128">
    <property type="component" value="Unassembled WGS sequence"/>
</dbReference>
<name>A0A5S4F4V9_9ACTN</name>
<gene>
    <name evidence="4" type="ORF">ETD86_37500</name>
</gene>
<feature type="compositionally biased region" description="Basic and acidic residues" evidence="2">
    <location>
        <begin position="203"/>
        <end position="220"/>
    </location>
</feature>
<evidence type="ECO:0000256" key="2">
    <source>
        <dbReference type="SAM" id="MobiDB-lite"/>
    </source>
</evidence>
<dbReference type="OrthoDB" id="9793111at2"/>
<dbReference type="EMBL" id="VCKY01000171">
    <property type="protein sequence ID" value="TMR10952.1"/>
    <property type="molecule type" value="Genomic_DNA"/>
</dbReference>